<sequence>MVSLPMIIKYIIKPKKLVIITPTCAATAPNGPNDSLITPAYVVVSPECVNLIRNSTDISARIAVTNINKNAGTTPSTFNVAGTDIIPAPITLVATLNTAPDTVAGGTSSATSFAAGKSGTRAPAVGDILTENKLPEEEEEELAEEALLYR</sequence>
<feature type="region of interest" description="Disordered" evidence="1">
    <location>
        <begin position="126"/>
        <end position="150"/>
    </location>
</feature>
<organism evidence="2 3">
    <name type="scientific">Stylosanthes scabra</name>
    <dbReference type="NCBI Taxonomy" id="79078"/>
    <lineage>
        <taxon>Eukaryota</taxon>
        <taxon>Viridiplantae</taxon>
        <taxon>Streptophyta</taxon>
        <taxon>Embryophyta</taxon>
        <taxon>Tracheophyta</taxon>
        <taxon>Spermatophyta</taxon>
        <taxon>Magnoliopsida</taxon>
        <taxon>eudicotyledons</taxon>
        <taxon>Gunneridae</taxon>
        <taxon>Pentapetalae</taxon>
        <taxon>rosids</taxon>
        <taxon>fabids</taxon>
        <taxon>Fabales</taxon>
        <taxon>Fabaceae</taxon>
        <taxon>Papilionoideae</taxon>
        <taxon>50 kb inversion clade</taxon>
        <taxon>dalbergioids sensu lato</taxon>
        <taxon>Dalbergieae</taxon>
        <taxon>Pterocarpus clade</taxon>
        <taxon>Stylosanthes</taxon>
    </lineage>
</organism>
<accession>A0ABU6U5M1</accession>
<comment type="caution">
    <text evidence="2">The sequence shown here is derived from an EMBL/GenBank/DDBJ whole genome shotgun (WGS) entry which is preliminary data.</text>
</comment>
<evidence type="ECO:0000256" key="1">
    <source>
        <dbReference type="SAM" id="MobiDB-lite"/>
    </source>
</evidence>
<evidence type="ECO:0000313" key="3">
    <source>
        <dbReference type="Proteomes" id="UP001341840"/>
    </source>
</evidence>
<name>A0ABU6U5M1_9FABA</name>
<dbReference type="EMBL" id="JASCZI010120856">
    <property type="protein sequence ID" value="MED6156059.1"/>
    <property type="molecule type" value="Genomic_DNA"/>
</dbReference>
<keyword evidence="3" id="KW-1185">Reference proteome</keyword>
<gene>
    <name evidence="2" type="ORF">PIB30_011260</name>
</gene>
<reference evidence="2 3" key="1">
    <citation type="journal article" date="2023" name="Plants (Basel)">
        <title>Bridging the Gap: Combining Genomics and Transcriptomics Approaches to Understand Stylosanthes scabra, an Orphan Legume from the Brazilian Caatinga.</title>
        <authorList>
            <person name="Ferreira-Neto J.R.C."/>
            <person name="da Silva M.D."/>
            <person name="Binneck E."/>
            <person name="de Melo N.F."/>
            <person name="da Silva R.H."/>
            <person name="de Melo A.L.T.M."/>
            <person name="Pandolfi V."/>
            <person name="Bustamante F.O."/>
            <person name="Brasileiro-Vidal A.C."/>
            <person name="Benko-Iseppon A.M."/>
        </authorList>
    </citation>
    <scope>NUCLEOTIDE SEQUENCE [LARGE SCALE GENOMIC DNA]</scope>
    <source>
        <tissue evidence="2">Leaves</tissue>
    </source>
</reference>
<dbReference type="Proteomes" id="UP001341840">
    <property type="component" value="Unassembled WGS sequence"/>
</dbReference>
<proteinExistence type="predicted"/>
<protein>
    <submittedName>
        <fullName evidence="2">Uncharacterized protein</fullName>
    </submittedName>
</protein>
<evidence type="ECO:0000313" key="2">
    <source>
        <dbReference type="EMBL" id="MED6156059.1"/>
    </source>
</evidence>